<name>A0A2G1W9Z0_9BACT</name>
<sequence>MASDGKQISNPFSTGGGGVNFEVQVQASFVALMLAGGFAPCLPCRPIRKLKLQGKYAGYHTDDLIVFTGDEGDSEERKILGQIKHSITITENNTVFADVIRGAWNDFSNGSIFTTGKDAIALITGPLSATDITDVRVLLEWSRSSESPQEFIEKVETTNFSSASKRKKLQAFRSHLDSAKGEAITDDDIFQFLRHFHLLGYDLDIRSGVMHAILHSLIGQYSPKNAASLWALIVQEVAFANQNAGTITCKSVQHDLRSAFEKRAVRQMPESLSHTLPPRKVHDWNTSEFASALVITNLLGSWDENSETDIEIARRLVDVPFEDWQSKIRQVLLLPDSPLSLGNGVWSVRQRGDLWQALGPSVFDAHLDAFKRCALAVLPEIDPQFDLNPNERLTANIHGKVLAHSRYLRKGLAESLALVGGRPECLENCSRDKPRTIAVEVIRELLQDTDWRFWGSINDLLPLLAETSPEEFLSAVEAALRQQPCPFDELFSQEGKGITGRNYVTGLLWALESIAWSETDIVRATVVLARLAERDPGGQWANRPASSLAHIFLPWFPQTTASIEKRKIAVRTLCKESPEIAWKLLLNLLPGQVSASSGTHKPIWRRVIPDDWEDGTTQEEHWEQICNYAEMAVGIAENEMSKLNQLIEHLDNLPRPACERLLGHISSDEITSKLEVERLGLWTALVEVASKHRRYSDADWAFPDDLVSQIEAAAAVLAPKDPSNRYQRLFCGRDWELYEESGNWQEQKKQLELRRHKVMQDLLDAGGIEHAVRFAESVESPQQVGFSLGRIAVEDVDASVLPSMLNASNEKHSGLAAGFVWGRFQEKGWAWVDATFVSAWSKEDIGRSLSILPFVNNTWQRVDQLLKDDTSEYWRKVVVNPYQAEGRLCTAIENLLEHERPWAAIDCLAKLAHDNERLNKQQAVRALLDAVSSNPTSGDGYHAVQVIKSLQEDPETNEEDLFRIEWAYVALLDGHHGATPRYLESRLANDPAFFCELIRMIFRSRNVTPSDEEPSEEERTLATNAWRLLHEWRTPPGTDRLGNFSGPAFKRWIDDVRQSASDSGHLEVALSNAGNVLIHSPPDPSGLTIHCAVAEVLNADDSEEIRRGFAMAIHNSRGVHCVDPTGKPERDLAAKYRGQAEEMEDAGFHRLATTLRGVAESYDREAERIVEEHKTELE</sequence>
<dbReference type="AlphaFoldDB" id="A0A2G1W9Z0"/>
<protein>
    <submittedName>
        <fullName evidence="1">Uncharacterized protein</fullName>
    </submittedName>
</protein>
<evidence type="ECO:0000313" key="2">
    <source>
        <dbReference type="Proteomes" id="UP000225740"/>
    </source>
</evidence>
<accession>A0A2G1W9Z0</accession>
<dbReference type="EMBL" id="NIZW01000006">
    <property type="protein sequence ID" value="PHQ35821.1"/>
    <property type="molecule type" value="Genomic_DNA"/>
</dbReference>
<evidence type="ECO:0000313" key="1">
    <source>
        <dbReference type="EMBL" id="PHQ35821.1"/>
    </source>
</evidence>
<comment type="caution">
    <text evidence="1">The sequence shown here is derived from an EMBL/GenBank/DDBJ whole genome shotgun (WGS) entry which is preliminary data.</text>
</comment>
<reference evidence="1 2" key="1">
    <citation type="submission" date="2017-06" db="EMBL/GenBank/DDBJ databases">
        <title>Description of Rhodopirellula bahusiensis sp. nov.</title>
        <authorList>
            <person name="Kizina J."/>
            <person name="Harder J."/>
        </authorList>
    </citation>
    <scope>NUCLEOTIDE SEQUENCE [LARGE SCALE GENOMIC DNA]</scope>
    <source>
        <strain evidence="1 2">SWK21</strain>
    </source>
</reference>
<gene>
    <name evidence="1" type="ORF">CEE69_08030</name>
</gene>
<dbReference type="OrthoDB" id="256716at2"/>
<proteinExistence type="predicted"/>
<organism evidence="1 2">
    <name type="scientific">Rhodopirellula bahusiensis</name>
    <dbReference type="NCBI Taxonomy" id="2014065"/>
    <lineage>
        <taxon>Bacteria</taxon>
        <taxon>Pseudomonadati</taxon>
        <taxon>Planctomycetota</taxon>
        <taxon>Planctomycetia</taxon>
        <taxon>Pirellulales</taxon>
        <taxon>Pirellulaceae</taxon>
        <taxon>Rhodopirellula</taxon>
    </lineage>
</organism>
<keyword evidence="2" id="KW-1185">Reference proteome</keyword>
<dbReference type="Proteomes" id="UP000225740">
    <property type="component" value="Unassembled WGS sequence"/>
</dbReference>